<comment type="similarity">
    <text evidence="1">Belongs to the HIBADH-related family.</text>
</comment>
<comment type="caution">
    <text evidence="5">The sequence shown here is derived from an EMBL/GenBank/DDBJ whole genome shotgun (WGS) entry which is preliminary data.</text>
</comment>
<dbReference type="InterPro" id="IPR036291">
    <property type="entry name" value="NAD(P)-bd_dom_sf"/>
</dbReference>
<dbReference type="PANTHER" id="PTHR43580">
    <property type="entry name" value="OXIDOREDUCTASE GLYR1-RELATED"/>
    <property type="match status" value="1"/>
</dbReference>
<dbReference type="InterPro" id="IPR013328">
    <property type="entry name" value="6PGD_dom2"/>
</dbReference>
<dbReference type="Gene3D" id="1.10.1040.10">
    <property type="entry name" value="N-(1-d-carboxylethyl)-l-norvaline Dehydrogenase, domain 2"/>
    <property type="match status" value="1"/>
</dbReference>
<name>A0ABW3QQ96_9PSEU</name>
<dbReference type="SUPFAM" id="SSF51735">
    <property type="entry name" value="NAD(P)-binding Rossmann-fold domains"/>
    <property type="match status" value="1"/>
</dbReference>
<dbReference type="RefSeq" id="WP_380721710.1">
    <property type="nucleotide sequence ID" value="NZ_JBHTLK010000024.1"/>
</dbReference>
<dbReference type="InterPro" id="IPR048666">
    <property type="entry name" value="RedAm-like_C"/>
</dbReference>
<dbReference type="InterPro" id="IPR015815">
    <property type="entry name" value="HIBADH-related"/>
</dbReference>
<accession>A0ABW3QQ96</accession>
<evidence type="ECO:0000259" key="4">
    <source>
        <dbReference type="Pfam" id="PF21761"/>
    </source>
</evidence>
<protein>
    <submittedName>
        <fullName evidence="5">NAD(P)-dependent oxidoreductase</fullName>
        <ecNumber evidence="5">1.1.-.-</ecNumber>
    </submittedName>
</protein>
<dbReference type="GO" id="GO:0016491">
    <property type="term" value="F:oxidoreductase activity"/>
    <property type="evidence" value="ECO:0007669"/>
    <property type="project" value="UniProtKB-KW"/>
</dbReference>
<dbReference type="Pfam" id="PF03446">
    <property type="entry name" value="NAD_binding_2"/>
    <property type="match status" value="1"/>
</dbReference>
<dbReference type="PANTHER" id="PTHR43580:SF2">
    <property type="entry name" value="CYTOKINE-LIKE NUCLEAR FACTOR N-PAC"/>
    <property type="match status" value="1"/>
</dbReference>
<reference evidence="6" key="1">
    <citation type="journal article" date="2019" name="Int. J. Syst. Evol. Microbiol.">
        <title>The Global Catalogue of Microorganisms (GCM) 10K type strain sequencing project: providing services to taxonomists for standard genome sequencing and annotation.</title>
        <authorList>
            <consortium name="The Broad Institute Genomics Platform"/>
            <consortium name="The Broad Institute Genome Sequencing Center for Infectious Disease"/>
            <person name="Wu L."/>
            <person name="Ma J."/>
        </authorList>
    </citation>
    <scope>NUCLEOTIDE SEQUENCE [LARGE SCALE GENOMIC DNA]</scope>
    <source>
        <strain evidence="6">CCUG 60214</strain>
    </source>
</reference>
<dbReference type="PIRSF" id="PIRSF000103">
    <property type="entry name" value="HIBADH"/>
    <property type="match status" value="1"/>
</dbReference>
<dbReference type="Gene3D" id="3.40.50.720">
    <property type="entry name" value="NAD(P)-binding Rossmann-like Domain"/>
    <property type="match status" value="1"/>
</dbReference>
<gene>
    <name evidence="5" type="ORF">ACFQ3T_07650</name>
</gene>
<dbReference type="InterPro" id="IPR051265">
    <property type="entry name" value="HIBADH-related_NP60_sf"/>
</dbReference>
<proteinExistence type="inferred from homology"/>
<feature type="domain" description="6-phosphogluconate dehydrogenase NADP-binding" evidence="3">
    <location>
        <begin position="11"/>
        <end position="165"/>
    </location>
</feature>
<evidence type="ECO:0000313" key="5">
    <source>
        <dbReference type="EMBL" id="MFD1146995.1"/>
    </source>
</evidence>
<organism evidence="5 6">
    <name type="scientific">Saccharothrix hoggarensis</name>
    <dbReference type="NCBI Taxonomy" id="913853"/>
    <lineage>
        <taxon>Bacteria</taxon>
        <taxon>Bacillati</taxon>
        <taxon>Actinomycetota</taxon>
        <taxon>Actinomycetes</taxon>
        <taxon>Pseudonocardiales</taxon>
        <taxon>Pseudonocardiaceae</taxon>
        <taxon>Saccharothrix</taxon>
    </lineage>
</organism>
<feature type="domain" description="NADPH-dependent reductive aminase-like C-terminal" evidence="4">
    <location>
        <begin position="167"/>
        <end position="292"/>
    </location>
</feature>
<keyword evidence="6" id="KW-1185">Reference proteome</keyword>
<keyword evidence="2 5" id="KW-0560">Oxidoreductase</keyword>
<dbReference type="EC" id="1.1.-.-" evidence="5"/>
<dbReference type="Pfam" id="PF21761">
    <property type="entry name" value="RedAm-like_C"/>
    <property type="match status" value="1"/>
</dbReference>
<evidence type="ECO:0000313" key="6">
    <source>
        <dbReference type="Proteomes" id="UP001597168"/>
    </source>
</evidence>
<evidence type="ECO:0000256" key="2">
    <source>
        <dbReference type="ARBA" id="ARBA00023002"/>
    </source>
</evidence>
<sequence length="295" mass="30587">MRDTSTGHSPVTVIGLGLMGRALAEAFLAAGHPTTVWNRSADKADALVARGAVLAASVEDAVTASPLTVVCVSDYEAVHKLLDPVGDGLAGRTVVNLTSGTTTQARETAEWAAGRGADYLDGAIMAIPVGIGTADGLILHSGPRAVFDAHEATLRTLGGDTTYLGEDHGLSALYDTAMLGLMWSLLNGFLHGAALVGTAKVDAAAFAPIARKLIATVSEWTVDYSRQIDRGEYAAEDSTIRTHLGAMEHVLHESEAAGINTELPRFVKALAERAVAAGHAEDGYAAMIGQFRAAG</sequence>
<dbReference type="InterPro" id="IPR006115">
    <property type="entry name" value="6PGDH_NADP-bd"/>
</dbReference>
<evidence type="ECO:0000259" key="3">
    <source>
        <dbReference type="Pfam" id="PF03446"/>
    </source>
</evidence>
<dbReference type="EMBL" id="JBHTLK010000024">
    <property type="protein sequence ID" value="MFD1146995.1"/>
    <property type="molecule type" value="Genomic_DNA"/>
</dbReference>
<dbReference type="Proteomes" id="UP001597168">
    <property type="component" value="Unassembled WGS sequence"/>
</dbReference>
<evidence type="ECO:0000256" key="1">
    <source>
        <dbReference type="ARBA" id="ARBA00009080"/>
    </source>
</evidence>